<feature type="compositionally biased region" description="Basic and acidic residues" evidence="1">
    <location>
        <begin position="230"/>
        <end position="241"/>
    </location>
</feature>
<dbReference type="Pfam" id="PF03462">
    <property type="entry name" value="PCRF"/>
    <property type="match status" value="1"/>
</dbReference>
<dbReference type="InterPro" id="IPR005139">
    <property type="entry name" value="PCRF"/>
</dbReference>
<keyword evidence="4" id="KW-1185">Reference proteome</keyword>
<evidence type="ECO:0000313" key="3">
    <source>
        <dbReference type="EMBL" id="SEF57625.1"/>
    </source>
</evidence>
<evidence type="ECO:0000259" key="2">
    <source>
        <dbReference type="Pfam" id="PF03462"/>
    </source>
</evidence>
<evidence type="ECO:0000313" key="4">
    <source>
        <dbReference type="Proteomes" id="UP000236723"/>
    </source>
</evidence>
<dbReference type="SUPFAM" id="SSF75620">
    <property type="entry name" value="Release factor"/>
    <property type="match status" value="1"/>
</dbReference>
<dbReference type="Gene3D" id="3.30.70.1660">
    <property type="match status" value="1"/>
</dbReference>
<dbReference type="GO" id="GO:0006415">
    <property type="term" value="P:translational termination"/>
    <property type="evidence" value="ECO:0007669"/>
    <property type="project" value="InterPro"/>
</dbReference>
<name>A0A1H5T4D1_9ACTN</name>
<reference evidence="4" key="1">
    <citation type="submission" date="2016-10" db="EMBL/GenBank/DDBJ databases">
        <authorList>
            <person name="Varghese N."/>
            <person name="Submissions S."/>
        </authorList>
    </citation>
    <scope>NUCLEOTIDE SEQUENCE [LARGE SCALE GENOMIC DNA]</scope>
    <source>
        <strain evidence="4">DSM 43163</strain>
    </source>
</reference>
<feature type="region of interest" description="Disordered" evidence="1">
    <location>
        <begin position="210"/>
        <end position="241"/>
    </location>
</feature>
<dbReference type="PANTHER" id="PTHR43116:SF3">
    <property type="entry name" value="CLASS I PEPTIDE CHAIN RELEASE FACTOR"/>
    <property type="match status" value="1"/>
</dbReference>
<gene>
    <name evidence="3" type="ORF">SAMN04489712_101478</name>
</gene>
<evidence type="ECO:0000256" key="1">
    <source>
        <dbReference type="SAM" id="MobiDB-lite"/>
    </source>
</evidence>
<dbReference type="PANTHER" id="PTHR43116">
    <property type="entry name" value="PEPTIDE CHAIN RELEASE FACTOR 2"/>
    <property type="match status" value="1"/>
</dbReference>
<dbReference type="EMBL" id="FNVO01000001">
    <property type="protein sequence ID" value="SEF57625.1"/>
    <property type="molecule type" value="Genomic_DNA"/>
</dbReference>
<dbReference type="Gene3D" id="3.30.160.20">
    <property type="match status" value="1"/>
</dbReference>
<feature type="domain" description="Peptide chain release factor" evidence="2">
    <location>
        <begin position="39"/>
        <end position="118"/>
    </location>
</feature>
<protein>
    <submittedName>
        <fullName evidence="3">RF-1 domain-containing protein</fullName>
    </submittedName>
</protein>
<organism evidence="3 4">
    <name type="scientific">Thermomonospora echinospora</name>
    <dbReference type="NCBI Taxonomy" id="1992"/>
    <lineage>
        <taxon>Bacteria</taxon>
        <taxon>Bacillati</taxon>
        <taxon>Actinomycetota</taxon>
        <taxon>Actinomycetes</taxon>
        <taxon>Streptosporangiales</taxon>
        <taxon>Thermomonosporaceae</taxon>
        <taxon>Thermomonospora</taxon>
    </lineage>
</organism>
<sequence>MLGELLGPAEDDALVSECHAELGALAPRLSGLRAQVPPLHDEREAIVVVGSDAQEAESWAEELACRYAGRAERGGRSVRVYTRGHSWFGPRATVMRIGGAGAFGWLAAEAGVHRCDRAADRPVLEAWVEVLPMAVSYDFVRIPDEEVRVEDFPETWGCGARLPDWNRSVRLTHLPTGLVAFCQGQGSTTRNRAGAMTLLQALLLRLRHAADDPPEENRTQGSQAGNETGEGMKRRLESDQT</sequence>
<accession>A0A1H5T4D1</accession>
<dbReference type="Proteomes" id="UP000236723">
    <property type="component" value="Unassembled WGS sequence"/>
</dbReference>
<dbReference type="InterPro" id="IPR045853">
    <property type="entry name" value="Pep_chain_release_fac_I_sf"/>
</dbReference>
<dbReference type="AlphaFoldDB" id="A0A1H5T4D1"/>
<proteinExistence type="predicted"/>